<dbReference type="InterPro" id="IPR021335">
    <property type="entry name" value="DUF2948"/>
</dbReference>
<dbReference type="OrthoDB" id="9806367at2"/>
<dbReference type="AlphaFoldDB" id="A0A399RIU0"/>
<dbReference type="Pfam" id="PF11164">
    <property type="entry name" value="DUF2948"/>
    <property type="match status" value="1"/>
</dbReference>
<dbReference type="Proteomes" id="UP000265845">
    <property type="component" value="Unassembled WGS sequence"/>
</dbReference>
<name>A0A399RIU0_9PROT</name>
<dbReference type="RefSeq" id="WP_119453802.1">
    <property type="nucleotide sequence ID" value="NZ_QWGA01000005.1"/>
</dbReference>
<evidence type="ECO:0000313" key="2">
    <source>
        <dbReference type="Proteomes" id="UP000265845"/>
    </source>
</evidence>
<keyword evidence="2" id="KW-1185">Reference proteome</keyword>
<evidence type="ECO:0000313" key="1">
    <source>
        <dbReference type="EMBL" id="RIJ29752.1"/>
    </source>
</evidence>
<proteinExistence type="predicted"/>
<protein>
    <submittedName>
        <fullName evidence="1">DUF2948 family protein</fullName>
    </submittedName>
</protein>
<dbReference type="EMBL" id="QWGA01000005">
    <property type="protein sequence ID" value="RIJ29752.1"/>
    <property type="molecule type" value="Genomic_DNA"/>
</dbReference>
<comment type="caution">
    <text evidence="1">The sequence shown here is derived from an EMBL/GenBank/DDBJ whole genome shotgun (WGS) entry which is preliminary data.</text>
</comment>
<sequence>MATDKPLRLIAEDSEDLKIISAAVQDCVIKAENIRFERSQRRFALEINRFRWEDAAHKGKREPKTRVRSLLAFDGVLSVKTRGVSRADPDMVYSLLAVEFEPDQDPPGGIVRLHFAGDGEVELAVEVLDVTLLDSDYEWTTRHTPQHDRRRR</sequence>
<gene>
    <name evidence="1" type="ORF">D1222_08280</name>
</gene>
<reference evidence="1 2" key="1">
    <citation type="submission" date="2018-08" db="EMBL/GenBank/DDBJ databases">
        <title>Henriciella mobilis sp. nov., isolated from seawater.</title>
        <authorList>
            <person name="Cheng H."/>
            <person name="Wu Y.-H."/>
            <person name="Xu X.-W."/>
            <person name="Guo L.-L."/>
        </authorList>
    </citation>
    <scope>NUCLEOTIDE SEQUENCE [LARGE SCALE GENOMIC DNA]</scope>
    <source>
        <strain evidence="1 2">CCUG67844</strain>
    </source>
</reference>
<organism evidence="1 2">
    <name type="scientific">Henriciella algicola</name>
    <dbReference type="NCBI Taxonomy" id="1608422"/>
    <lineage>
        <taxon>Bacteria</taxon>
        <taxon>Pseudomonadati</taxon>
        <taxon>Pseudomonadota</taxon>
        <taxon>Alphaproteobacteria</taxon>
        <taxon>Hyphomonadales</taxon>
        <taxon>Hyphomonadaceae</taxon>
        <taxon>Henriciella</taxon>
    </lineage>
</organism>
<accession>A0A399RIU0</accession>